<dbReference type="PANTHER" id="PTHR43022">
    <property type="entry name" value="PROTEIN SMF"/>
    <property type="match status" value="1"/>
</dbReference>
<accession>A0A0R2AL20</accession>
<dbReference type="EMBL" id="AYYQ01000035">
    <property type="protein sequence ID" value="KRM67886.1"/>
    <property type="molecule type" value="Genomic_DNA"/>
</dbReference>
<dbReference type="Gene3D" id="3.40.50.450">
    <property type="match status" value="1"/>
</dbReference>
<dbReference type="PANTHER" id="PTHR43022:SF1">
    <property type="entry name" value="PROTEIN SMF"/>
    <property type="match status" value="1"/>
</dbReference>
<name>A0A0R2AL20_9LACO</name>
<dbReference type="SUPFAM" id="SSF102405">
    <property type="entry name" value="MCP/YpsA-like"/>
    <property type="match status" value="1"/>
</dbReference>
<evidence type="ECO:0000256" key="1">
    <source>
        <dbReference type="ARBA" id="ARBA00006525"/>
    </source>
</evidence>
<keyword evidence="4" id="KW-1185">Reference proteome</keyword>
<dbReference type="STRING" id="1423781.FD06_GL000606"/>
<comment type="similarity">
    <text evidence="1">Belongs to the DprA/Smf family.</text>
</comment>
<reference evidence="3 4" key="1">
    <citation type="journal article" date="2015" name="Genome Announc.">
        <title>Expanding the biotechnology potential of lactobacilli through comparative genomics of 213 strains and associated genera.</title>
        <authorList>
            <person name="Sun Z."/>
            <person name="Harris H.M."/>
            <person name="McCann A."/>
            <person name="Guo C."/>
            <person name="Argimon S."/>
            <person name="Zhang W."/>
            <person name="Yang X."/>
            <person name="Jeffery I.B."/>
            <person name="Cooney J.C."/>
            <person name="Kagawa T.F."/>
            <person name="Liu W."/>
            <person name="Song Y."/>
            <person name="Salvetti E."/>
            <person name="Wrobel A."/>
            <person name="Rasinkangas P."/>
            <person name="Parkhill J."/>
            <person name="Rea M.C."/>
            <person name="O'Sullivan O."/>
            <person name="Ritari J."/>
            <person name="Douillard F.P."/>
            <person name="Paul Ross R."/>
            <person name="Yang R."/>
            <person name="Briner A.E."/>
            <person name="Felis G.E."/>
            <person name="de Vos W.M."/>
            <person name="Barrangou R."/>
            <person name="Klaenhammer T.R."/>
            <person name="Caufield P.W."/>
            <person name="Cui Y."/>
            <person name="Zhang H."/>
            <person name="O'Toole P.W."/>
        </authorList>
    </citation>
    <scope>NUCLEOTIDE SEQUENCE [LARGE SCALE GENOMIC DNA]</scope>
    <source>
        <strain evidence="3 4">DSM 23829</strain>
    </source>
</reference>
<evidence type="ECO:0000313" key="3">
    <source>
        <dbReference type="EMBL" id="KRM67886.1"/>
    </source>
</evidence>
<dbReference type="AlphaFoldDB" id="A0A0R2AL20"/>
<organism evidence="3 4">
    <name type="scientific">Apilactobacillus ozensis DSM 23829 = JCM 17196</name>
    <dbReference type="NCBI Taxonomy" id="1423781"/>
    <lineage>
        <taxon>Bacteria</taxon>
        <taxon>Bacillati</taxon>
        <taxon>Bacillota</taxon>
        <taxon>Bacilli</taxon>
        <taxon>Lactobacillales</taxon>
        <taxon>Lactobacillaceae</taxon>
        <taxon>Apilactobacillus</taxon>
    </lineage>
</organism>
<protein>
    <submittedName>
        <fullName evidence="3">DNA protecting protein DprA</fullName>
    </submittedName>
</protein>
<dbReference type="Proteomes" id="UP000052012">
    <property type="component" value="Unassembled WGS sequence"/>
</dbReference>
<sequence>MMKIAEIRLLLLKLRLAKGIGIKGEHNVYNWIISNQNTTNIDNLNSKIISQIAQLNCKNAKIFMDDFDSYSIQEKCINNLKHSKYICIVDDNYPNSLKEGYLPPNILFYRGDISLVNASFLLGVVGSREHTNYAIQALQNILPNCVKSNAVIVSGLAKGVDKLSHQCTIASGGSTIAVIGTSLDKYYPADNKELQEYIAKHYLIVTEYPLGTPTAKFHFPERNRIIAAFVRGVLVVEAKEHSGSLITANLALQNNREVFAIPGRINDIMSKGCNDLILAGAKPVLSSKDIIEEFQY</sequence>
<dbReference type="NCBIfam" id="TIGR00732">
    <property type="entry name" value="dprA"/>
    <property type="match status" value="1"/>
</dbReference>
<proteinExistence type="inferred from homology"/>
<feature type="domain" description="Smf/DprA SLOG" evidence="2">
    <location>
        <begin position="84"/>
        <end position="294"/>
    </location>
</feature>
<gene>
    <name evidence="3" type="ORF">FD06_GL000606</name>
</gene>
<evidence type="ECO:0000259" key="2">
    <source>
        <dbReference type="Pfam" id="PF02481"/>
    </source>
</evidence>
<dbReference type="GO" id="GO:0009294">
    <property type="term" value="P:DNA-mediated transformation"/>
    <property type="evidence" value="ECO:0007669"/>
    <property type="project" value="InterPro"/>
</dbReference>
<dbReference type="InterPro" id="IPR003488">
    <property type="entry name" value="DprA"/>
</dbReference>
<dbReference type="PATRIC" id="fig|1423781.4.peg.619"/>
<comment type="caution">
    <text evidence="3">The sequence shown here is derived from an EMBL/GenBank/DDBJ whole genome shotgun (WGS) entry which is preliminary data.</text>
</comment>
<dbReference type="Pfam" id="PF02481">
    <property type="entry name" value="DNA_processg_A"/>
    <property type="match status" value="1"/>
</dbReference>
<evidence type="ECO:0000313" key="4">
    <source>
        <dbReference type="Proteomes" id="UP000052012"/>
    </source>
</evidence>
<dbReference type="InterPro" id="IPR057666">
    <property type="entry name" value="DrpA_SLOG"/>
</dbReference>